<protein>
    <submittedName>
        <fullName evidence="5">AraC family L-rhamnose operon regulatory protein RhaS</fullName>
    </submittedName>
</protein>
<reference evidence="5 6" key="1">
    <citation type="submission" date="2021-03" db="EMBL/GenBank/DDBJ databases">
        <title>Genomic Encyclopedia of Type Strains, Phase IV (KMG-IV): sequencing the most valuable type-strain genomes for metagenomic binning, comparative biology and taxonomic classification.</title>
        <authorList>
            <person name="Goeker M."/>
        </authorList>
    </citation>
    <scope>NUCLEOTIDE SEQUENCE [LARGE SCALE GENOMIC DNA]</scope>
    <source>
        <strain evidence="5 6">DSM 14349</strain>
    </source>
</reference>
<dbReference type="PROSITE" id="PS01124">
    <property type="entry name" value="HTH_ARAC_FAMILY_2"/>
    <property type="match status" value="1"/>
</dbReference>
<gene>
    <name evidence="5" type="ORF">J2Z32_001151</name>
</gene>
<evidence type="ECO:0000259" key="4">
    <source>
        <dbReference type="PROSITE" id="PS01124"/>
    </source>
</evidence>
<keyword evidence="2" id="KW-0238">DNA-binding</keyword>
<dbReference type="Pfam" id="PF12833">
    <property type="entry name" value="HTH_18"/>
    <property type="match status" value="1"/>
</dbReference>
<keyword evidence="3" id="KW-0804">Transcription</keyword>
<sequence length="311" mass="36417">MGKYFTEGRKFYQGYQLPIYHTNENCFCDGTESRDHYKMIFISSGTGILNLNHRKHILVAPSALCLNESDTFLLESEVSLQCTALLFHPQIINQHFDFPLLKASNNGLFKASDHGLSVNEIQDLYWLNPFLRKNNEFIGLLHLGPSNANRISNIIENIKSALDIQLDYDWPCRSRTYLIEMLFLLSRLLIIDESLEGLKLEKDPGEIKEIILYLYTNYMNKITIQELTDKFHINRTSLTERFREITGYSVMDYLIRLRLYLASKMLQETRLPVSEIMERVGFSDITHFGRMYKKRFGYSPSEYRSMHCTML</sequence>
<evidence type="ECO:0000256" key="2">
    <source>
        <dbReference type="ARBA" id="ARBA00023125"/>
    </source>
</evidence>
<name>A0ABS4FQB2_9BACL</name>
<proteinExistence type="predicted"/>
<dbReference type="InterPro" id="IPR020449">
    <property type="entry name" value="Tscrpt_reg_AraC-type_HTH"/>
</dbReference>
<dbReference type="SMART" id="SM00342">
    <property type="entry name" value="HTH_ARAC"/>
    <property type="match status" value="1"/>
</dbReference>
<dbReference type="PRINTS" id="PR00032">
    <property type="entry name" value="HTHARAC"/>
</dbReference>
<dbReference type="InterPro" id="IPR018060">
    <property type="entry name" value="HTH_AraC"/>
</dbReference>
<evidence type="ECO:0000256" key="1">
    <source>
        <dbReference type="ARBA" id="ARBA00023015"/>
    </source>
</evidence>
<accession>A0ABS4FQB2</accession>
<keyword evidence="6" id="KW-1185">Reference proteome</keyword>
<dbReference type="PANTHER" id="PTHR43280">
    <property type="entry name" value="ARAC-FAMILY TRANSCRIPTIONAL REGULATOR"/>
    <property type="match status" value="1"/>
</dbReference>
<dbReference type="EMBL" id="JAGGKG010000004">
    <property type="protein sequence ID" value="MBP1904528.1"/>
    <property type="molecule type" value="Genomic_DNA"/>
</dbReference>
<feature type="domain" description="HTH araC/xylS-type" evidence="4">
    <location>
        <begin position="208"/>
        <end position="306"/>
    </location>
</feature>
<dbReference type="SUPFAM" id="SSF46689">
    <property type="entry name" value="Homeodomain-like"/>
    <property type="match status" value="2"/>
</dbReference>
<evidence type="ECO:0000256" key="3">
    <source>
        <dbReference type="ARBA" id="ARBA00023163"/>
    </source>
</evidence>
<evidence type="ECO:0000313" key="6">
    <source>
        <dbReference type="Proteomes" id="UP001519272"/>
    </source>
</evidence>
<keyword evidence="1" id="KW-0805">Transcription regulation</keyword>
<organism evidence="5 6">
    <name type="scientific">Paenibacillus turicensis</name>
    <dbReference type="NCBI Taxonomy" id="160487"/>
    <lineage>
        <taxon>Bacteria</taxon>
        <taxon>Bacillati</taxon>
        <taxon>Bacillota</taxon>
        <taxon>Bacilli</taxon>
        <taxon>Bacillales</taxon>
        <taxon>Paenibacillaceae</taxon>
        <taxon>Paenibacillus</taxon>
    </lineage>
</organism>
<dbReference type="RefSeq" id="WP_210088210.1">
    <property type="nucleotide sequence ID" value="NZ_JAGGKG010000004.1"/>
</dbReference>
<comment type="caution">
    <text evidence="5">The sequence shown here is derived from an EMBL/GenBank/DDBJ whole genome shotgun (WGS) entry which is preliminary data.</text>
</comment>
<evidence type="ECO:0000313" key="5">
    <source>
        <dbReference type="EMBL" id="MBP1904528.1"/>
    </source>
</evidence>
<dbReference type="InterPro" id="IPR009057">
    <property type="entry name" value="Homeodomain-like_sf"/>
</dbReference>
<dbReference type="PANTHER" id="PTHR43280:SF34">
    <property type="entry name" value="ARAC-FAMILY TRANSCRIPTIONAL REGULATOR"/>
    <property type="match status" value="1"/>
</dbReference>
<dbReference type="Gene3D" id="1.10.10.60">
    <property type="entry name" value="Homeodomain-like"/>
    <property type="match status" value="2"/>
</dbReference>
<dbReference type="Proteomes" id="UP001519272">
    <property type="component" value="Unassembled WGS sequence"/>
</dbReference>